<organism evidence="8 9">
    <name type="scientific">Leucobacter komagatae</name>
    <dbReference type="NCBI Taxonomy" id="55969"/>
    <lineage>
        <taxon>Bacteria</taxon>
        <taxon>Bacillati</taxon>
        <taxon>Actinomycetota</taxon>
        <taxon>Actinomycetes</taxon>
        <taxon>Micrococcales</taxon>
        <taxon>Microbacteriaceae</taxon>
        <taxon>Leucobacter</taxon>
    </lineage>
</organism>
<proteinExistence type="predicted"/>
<dbReference type="InterPro" id="IPR020846">
    <property type="entry name" value="MFS_dom"/>
</dbReference>
<keyword evidence="3 6" id="KW-0812">Transmembrane</keyword>
<name>A0A0D0HYI2_9MICO</name>
<comment type="subcellular location">
    <subcellularLocation>
        <location evidence="1">Cell membrane</location>
        <topology evidence="1">Multi-pass membrane protein</topology>
    </subcellularLocation>
</comment>
<feature type="transmembrane region" description="Helical" evidence="6">
    <location>
        <begin position="91"/>
        <end position="115"/>
    </location>
</feature>
<dbReference type="InterPro" id="IPR011701">
    <property type="entry name" value="MFS"/>
</dbReference>
<feature type="transmembrane region" description="Helical" evidence="6">
    <location>
        <begin position="380"/>
        <end position="398"/>
    </location>
</feature>
<dbReference type="PROSITE" id="PS50850">
    <property type="entry name" value="MFS"/>
    <property type="match status" value="1"/>
</dbReference>
<keyword evidence="5 6" id="KW-0472">Membrane</keyword>
<dbReference type="CDD" id="cd17324">
    <property type="entry name" value="MFS_NepI_like"/>
    <property type="match status" value="1"/>
</dbReference>
<evidence type="ECO:0000256" key="5">
    <source>
        <dbReference type="ARBA" id="ARBA00023136"/>
    </source>
</evidence>
<feature type="transmembrane region" description="Helical" evidence="6">
    <location>
        <begin position="121"/>
        <end position="142"/>
    </location>
</feature>
<evidence type="ECO:0000313" key="9">
    <source>
        <dbReference type="Proteomes" id="UP000032120"/>
    </source>
</evidence>
<keyword evidence="9" id="KW-1185">Reference proteome</keyword>
<dbReference type="Gene3D" id="1.20.1250.20">
    <property type="entry name" value="MFS general substrate transporter like domains"/>
    <property type="match status" value="1"/>
</dbReference>
<dbReference type="PANTHER" id="PTHR43124">
    <property type="entry name" value="PURINE EFFLUX PUMP PBUE"/>
    <property type="match status" value="1"/>
</dbReference>
<feature type="transmembrane region" description="Helical" evidence="6">
    <location>
        <begin position="177"/>
        <end position="202"/>
    </location>
</feature>
<evidence type="ECO:0000256" key="4">
    <source>
        <dbReference type="ARBA" id="ARBA00022989"/>
    </source>
</evidence>
<dbReference type="EMBL" id="JXSQ01000008">
    <property type="protein sequence ID" value="KIP52646.1"/>
    <property type="molecule type" value="Genomic_DNA"/>
</dbReference>
<dbReference type="Pfam" id="PF07690">
    <property type="entry name" value="MFS_1"/>
    <property type="match status" value="1"/>
</dbReference>
<dbReference type="SUPFAM" id="SSF103473">
    <property type="entry name" value="MFS general substrate transporter"/>
    <property type="match status" value="1"/>
</dbReference>
<gene>
    <name evidence="8" type="ORF">SD72_07745</name>
</gene>
<dbReference type="InterPro" id="IPR050189">
    <property type="entry name" value="MFS_Efflux_Transporters"/>
</dbReference>
<keyword evidence="4 6" id="KW-1133">Transmembrane helix</keyword>
<evidence type="ECO:0000259" key="7">
    <source>
        <dbReference type="PROSITE" id="PS50850"/>
    </source>
</evidence>
<reference evidence="8 9" key="1">
    <citation type="submission" date="2015-01" db="EMBL/GenBank/DDBJ databases">
        <title>Draft genome sequence of Leucobacter komagatae strain VKM ST2845.</title>
        <authorList>
            <person name="Karlyshev A.V."/>
            <person name="Kudryashova E.B."/>
        </authorList>
    </citation>
    <scope>NUCLEOTIDE SEQUENCE [LARGE SCALE GENOMIC DNA]</scope>
    <source>
        <strain evidence="8 9">VKM ST2845</strain>
    </source>
</reference>
<dbReference type="AlphaFoldDB" id="A0A0D0HYI2"/>
<dbReference type="PANTHER" id="PTHR43124:SF5">
    <property type="entry name" value="PURINE RIBONUCLEOSIDE EFFLUX PUMP NEPI"/>
    <property type="match status" value="1"/>
</dbReference>
<feature type="transmembrane region" description="Helical" evidence="6">
    <location>
        <begin position="21"/>
        <end position="42"/>
    </location>
</feature>
<feature type="transmembrane region" description="Helical" evidence="6">
    <location>
        <begin position="315"/>
        <end position="335"/>
    </location>
</feature>
<feature type="transmembrane region" description="Helical" evidence="6">
    <location>
        <begin position="291"/>
        <end position="309"/>
    </location>
</feature>
<feature type="transmembrane region" description="Helical" evidence="6">
    <location>
        <begin position="149"/>
        <end position="171"/>
    </location>
</feature>
<feature type="transmembrane region" description="Helical" evidence="6">
    <location>
        <begin position="223"/>
        <end position="243"/>
    </location>
</feature>
<protein>
    <submittedName>
        <fullName evidence="8">MFS transporter</fullName>
    </submittedName>
</protein>
<dbReference type="OrthoDB" id="9814237at2"/>
<evidence type="ECO:0000256" key="2">
    <source>
        <dbReference type="ARBA" id="ARBA00022475"/>
    </source>
</evidence>
<feature type="transmembrane region" description="Helical" evidence="6">
    <location>
        <begin position="347"/>
        <end position="368"/>
    </location>
</feature>
<accession>A0A0D0HYI2</accession>
<evidence type="ECO:0000256" key="3">
    <source>
        <dbReference type="ARBA" id="ARBA00022692"/>
    </source>
</evidence>
<dbReference type="Proteomes" id="UP000032120">
    <property type="component" value="Unassembled WGS sequence"/>
</dbReference>
<feature type="transmembrane region" description="Helical" evidence="6">
    <location>
        <begin position="62"/>
        <end position="84"/>
    </location>
</feature>
<dbReference type="GO" id="GO:0005886">
    <property type="term" value="C:plasma membrane"/>
    <property type="evidence" value="ECO:0007669"/>
    <property type="project" value="UniProtKB-SubCell"/>
</dbReference>
<evidence type="ECO:0000256" key="6">
    <source>
        <dbReference type="SAM" id="Phobius"/>
    </source>
</evidence>
<feature type="transmembrane region" description="Helical" evidence="6">
    <location>
        <begin position="263"/>
        <end position="284"/>
    </location>
</feature>
<dbReference type="GO" id="GO:0022857">
    <property type="term" value="F:transmembrane transporter activity"/>
    <property type="evidence" value="ECO:0007669"/>
    <property type="project" value="InterPro"/>
</dbReference>
<dbReference type="RefSeq" id="WP_042543875.1">
    <property type="nucleotide sequence ID" value="NZ_JXSQ01000008.1"/>
</dbReference>
<evidence type="ECO:0000313" key="8">
    <source>
        <dbReference type="EMBL" id="KIP52646.1"/>
    </source>
</evidence>
<feature type="domain" description="Major facilitator superfamily (MFS) profile" evidence="7">
    <location>
        <begin position="25"/>
        <end position="402"/>
    </location>
</feature>
<evidence type="ECO:0000256" key="1">
    <source>
        <dbReference type="ARBA" id="ARBA00004651"/>
    </source>
</evidence>
<sequence length="404" mass="41246">MTTTAPIPVASQAAAANASRMPYGALITLMMMSFLLVTSEFLPNGVLTEMAEGLGITTGQAGQTVSITALAGLIVALVVGSLFPRLDRRTLLVWMALLGALSNFIVALAPAFWIILVARFLLGAALSTFWSMSISAASSIVGPARLGRALMFTSGGVSLATVAGVPVGVMLSNAFDWRVGFAIIGAALLLLAVALRFVLPVIPAATASSFGALGRALRHPGMALGLSGHVLVVLGHFAAYTYIRLALERVSDAQGAPISAGTVVTLLVLFGAGGLVGNFIIGLVVDRTYRLLSVVAPLIIAVSVLTVLAAPGALWAVGVAVTVWGACFASWLLIVNTWTGNKLPDQLEAGGSLVVVGFQAAIFLAAAGGGALSDLLGVPMLYSSAIVVLAVGSLLFGLSHRSRA</sequence>
<dbReference type="InterPro" id="IPR036259">
    <property type="entry name" value="MFS_trans_sf"/>
</dbReference>
<comment type="caution">
    <text evidence="8">The sequence shown here is derived from an EMBL/GenBank/DDBJ whole genome shotgun (WGS) entry which is preliminary data.</text>
</comment>
<keyword evidence="2" id="KW-1003">Cell membrane</keyword>